<comment type="caution">
    <text evidence="1">The sequence shown here is derived from an EMBL/GenBank/DDBJ whole genome shotgun (WGS) entry which is preliminary data.</text>
</comment>
<dbReference type="EMBL" id="JBHTLI010000001">
    <property type="protein sequence ID" value="MFD1094139.1"/>
    <property type="molecule type" value="Genomic_DNA"/>
</dbReference>
<dbReference type="Proteomes" id="UP001597131">
    <property type="component" value="Unassembled WGS sequence"/>
</dbReference>
<dbReference type="PROSITE" id="PS51257">
    <property type="entry name" value="PROKAR_LIPOPROTEIN"/>
    <property type="match status" value="1"/>
</dbReference>
<evidence type="ECO:0000313" key="2">
    <source>
        <dbReference type="Proteomes" id="UP001597131"/>
    </source>
</evidence>
<organism evidence="1 2">
    <name type="scientific">Salegentibacter chungangensis</name>
    <dbReference type="NCBI Taxonomy" id="1335724"/>
    <lineage>
        <taxon>Bacteria</taxon>
        <taxon>Pseudomonadati</taxon>
        <taxon>Bacteroidota</taxon>
        <taxon>Flavobacteriia</taxon>
        <taxon>Flavobacteriales</taxon>
        <taxon>Flavobacteriaceae</taxon>
        <taxon>Salegentibacter</taxon>
    </lineage>
</organism>
<name>A0ABW3NM75_9FLAO</name>
<sequence length="168" mass="19947">MQNKQIIRIFLPILLLFISCEKQEGEQRLLLEGSYTGIITTVNTEANFQQPAVADIKELGDGLLEIHCYSEEFDTIFRLNYYQHNEQYMVCATEEDFEHMYGHALSANHMSKVGMMNETEWMYHLRQEHSESDKHFGQFGMADHSFEYLFVYDKDDHLYNLRFRGIKR</sequence>
<proteinExistence type="predicted"/>
<protein>
    <submittedName>
        <fullName evidence="1">Uncharacterized protein</fullName>
    </submittedName>
</protein>
<evidence type="ECO:0000313" key="1">
    <source>
        <dbReference type="EMBL" id="MFD1094139.1"/>
    </source>
</evidence>
<keyword evidence="2" id="KW-1185">Reference proteome</keyword>
<gene>
    <name evidence="1" type="ORF">ACFQ3Q_00115</name>
</gene>
<dbReference type="RefSeq" id="WP_380741728.1">
    <property type="nucleotide sequence ID" value="NZ_JBHTLI010000001.1"/>
</dbReference>
<reference evidence="2" key="1">
    <citation type="journal article" date="2019" name="Int. J. Syst. Evol. Microbiol.">
        <title>The Global Catalogue of Microorganisms (GCM) 10K type strain sequencing project: providing services to taxonomists for standard genome sequencing and annotation.</title>
        <authorList>
            <consortium name="The Broad Institute Genomics Platform"/>
            <consortium name="The Broad Institute Genome Sequencing Center for Infectious Disease"/>
            <person name="Wu L."/>
            <person name="Ma J."/>
        </authorList>
    </citation>
    <scope>NUCLEOTIDE SEQUENCE [LARGE SCALE GENOMIC DNA]</scope>
    <source>
        <strain evidence="2">CCUG 64793</strain>
    </source>
</reference>
<accession>A0ABW3NM75</accession>